<accession>A0A1V3IK88</accession>
<dbReference type="OrthoDB" id="8655355at2"/>
<keyword evidence="3" id="KW-1185">Reference proteome</keyword>
<sequence length="181" mass="20770">MKSYQFILQILLAVFISSQLSGCSGPLNAASKIGQVIMDPNIPVGKLDERPSTLSLTFLSEKDINENEEGEASPIQVQIVYLTEDSKLLESYYEQFSESKLDEILGKNYLDHQDYTIKPGDYKVIPDITLDEKNRYLGVIAYYSEPEKSQWRSVIKLDGKGHNYHVLVHLRRLEVEMMEYE</sequence>
<dbReference type="Gene3D" id="2.60.40.4150">
    <property type="entry name" value="Type VI secretion system, lipoprotein SciN"/>
    <property type="match status" value="1"/>
</dbReference>
<comment type="caution">
    <text evidence="2">The sequence shown here is derived from an EMBL/GenBank/DDBJ whole genome shotgun (WGS) entry which is preliminary data.</text>
</comment>
<dbReference type="InterPro" id="IPR017734">
    <property type="entry name" value="T6SS_SciN"/>
</dbReference>
<organism evidence="2 3">
    <name type="scientific">Rodentibacter rarus</name>
    <dbReference type="NCBI Taxonomy" id="1908260"/>
    <lineage>
        <taxon>Bacteria</taxon>
        <taxon>Pseudomonadati</taxon>
        <taxon>Pseudomonadota</taxon>
        <taxon>Gammaproteobacteria</taxon>
        <taxon>Pasteurellales</taxon>
        <taxon>Pasteurellaceae</taxon>
        <taxon>Rodentibacter</taxon>
    </lineage>
</organism>
<keyword evidence="1" id="KW-0732">Signal</keyword>
<evidence type="ECO:0000313" key="3">
    <source>
        <dbReference type="Proteomes" id="UP000189433"/>
    </source>
</evidence>
<dbReference type="NCBIfam" id="TIGR03352">
    <property type="entry name" value="VI_chp_3"/>
    <property type="match status" value="1"/>
</dbReference>
<keyword evidence="2" id="KW-0449">Lipoprotein</keyword>
<evidence type="ECO:0000313" key="2">
    <source>
        <dbReference type="EMBL" id="OOF41938.1"/>
    </source>
</evidence>
<dbReference type="EMBL" id="MLHJ01000073">
    <property type="protein sequence ID" value="OOF41938.1"/>
    <property type="molecule type" value="Genomic_DNA"/>
</dbReference>
<name>A0A1V3IK88_9PAST</name>
<dbReference type="InterPro" id="IPR038706">
    <property type="entry name" value="Type_VI_SciN-like_sf"/>
</dbReference>
<dbReference type="STRING" id="1908260.BKK50_08010"/>
<evidence type="ECO:0000256" key="1">
    <source>
        <dbReference type="SAM" id="SignalP"/>
    </source>
</evidence>
<feature type="chain" id="PRO_5012392277" evidence="1">
    <location>
        <begin position="30"/>
        <end position="181"/>
    </location>
</feature>
<protein>
    <submittedName>
        <fullName evidence="2">Type VI secretion system-associated lipoprotein</fullName>
    </submittedName>
</protein>
<dbReference type="PANTHER" id="PTHR37625:SF5">
    <property type="entry name" value="LIPOPROTEIN"/>
    <property type="match status" value="1"/>
</dbReference>
<dbReference type="PANTHER" id="PTHR37625">
    <property type="entry name" value="OUTER MEMBRANE LIPOPROTEIN-RELATED"/>
    <property type="match status" value="1"/>
</dbReference>
<dbReference type="Proteomes" id="UP000189433">
    <property type="component" value="Unassembled WGS sequence"/>
</dbReference>
<reference evidence="2 3" key="1">
    <citation type="submission" date="2016-10" db="EMBL/GenBank/DDBJ databases">
        <title>Rodentibacter gen. nov. and new species.</title>
        <authorList>
            <person name="Christensen H."/>
        </authorList>
    </citation>
    <scope>NUCLEOTIDE SEQUENCE [LARGE SCALE GENOMIC DNA]</scope>
    <source>
        <strain evidence="2 3">CCUG17206</strain>
    </source>
</reference>
<dbReference type="Pfam" id="PF12790">
    <property type="entry name" value="T6SS-SciN"/>
    <property type="match status" value="1"/>
</dbReference>
<feature type="signal peptide" evidence="1">
    <location>
        <begin position="1"/>
        <end position="29"/>
    </location>
</feature>
<dbReference type="RefSeq" id="WP_077417085.1">
    <property type="nucleotide sequence ID" value="NZ_MLHI01000017.1"/>
</dbReference>
<dbReference type="AlphaFoldDB" id="A0A1V3IK88"/>
<proteinExistence type="predicted"/>
<gene>
    <name evidence="2" type="ORF">BKK50_08010</name>
</gene>